<proteinExistence type="predicted"/>
<organism evidence="1 2">
    <name type="scientific">Pseudonocardia yuanmonensis</name>
    <dbReference type="NCBI Taxonomy" id="1095914"/>
    <lineage>
        <taxon>Bacteria</taxon>
        <taxon>Bacillati</taxon>
        <taxon>Actinomycetota</taxon>
        <taxon>Actinomycetes</taxon>
        <taxon>Pseudonocardiales</taxon>
        <taxon>Pseudonocardiaceae</taxon>
        <taxon>Pseudonocardia</taxon>
    </lineage>
</organism>
<comment type="caution">
    <text evidence="1">The sequence shown here is derived from an EMBL/GenBank/DDBJ whole genome shotgun (WGS) entry which is preliminary data.</text>
</comment>
<dbReference type="RefSeq" id="WP_345382629.1">
    <property type="nucleotide sequence ID" value="NZ_BAABIC010000015.1"/>
</dbReference>
<evidence type="ECO:0000313" key="1">
    <source>
        <dbReference type="EMBL" id="GAA4700539.1"/>
    </source>
</evidence>
<protein>
    <recommendedName>
        <fullName evidence="3">NmrA-like family protein</fullName>
    </recommendedName>
</protein>
<accession>A0ABP8X532</accession>
<dbReference type="Proteomes" id="UP001500325">
    <property type="component" value="Unassembled WGS sequence"/>
</dbReference>
<sequence length="90" mass="9408">MHGPEDLTFAQVAGTLTEALGRPVAYHRLADDDVRAALRAAGLGDAAVEGIVGMTAGTRGRLPDPPRSALTTTPTTLGEWAYRVLRPLVG</sequence>
<name>A0ABP8X532_9PSEU</name>
<evidence type="ECO:0008006" key="3">
    <source>
        <dbReference type="Google" id="ProtNLM"/>
    </source>
</evidence>
<dbReference type="Gene3D" id="3.90.25.10">
    <property type="entry name" value="UDP-galactose 4-epimerase, domain 1"/>
    <property type="match status" value="1"/>
</dbReference>
<keyword evidence="2" id="KW-1185">Reference proteome</keyword>
<evidence type="ECO:0000313" key="2">
    <source>
        <dbReference type="Proteomes" id="UP001500325"/>
    </source>
</evidence>
<dbReference type="EMBL" id="BAABIC010000015">
    <property type="protein sequence ID" value="GAA4700539.1"/>
    <property type="molecule type" value="Genomic_DNA"/>
</dbReference>
<reference evidence="2" key="1">
    <citation type="journal article" date="2019" name="Int. J. Syst. Evol. Microbiol.">
        <title>The Global Catalogue of Microorganisms (GCM) 10K type strain sequencing project: providing services to taxonomists for standard genome sequencing and annotation.</title>
        <authorList>
            <consortium name="The Broad Institute Genomics Platform"/>
            <consortium name="The Broad Institute Genome Sequencing Center for Infectious Disease"/>
            <person name="Wu L."/>
            <person name="Ma J."/>
        </authorList>
    </citation>
    <scope>NUCLEOTIDE SEQUENCE [LARGE SCALE GENOMIC DNA]</scope>
    <source>
        <strain evidence="2">JCM 18055</strain>
    </source>
</reference>
<gene>
    <name evidence="1" type="ORF">GCM10023215_44160</name>
</gene>